<dbReference type="Gene3D" id="3.40.190.150">
    <property type="entry name" value="Bordetella uptake gene, domain 1"/>
    <property type="match status" value="1"/>
</dbReference>
<feature type="signal peptide" evidence="2">
    <location>
        <begin position="1"/>
        <end position="23"/>
    </location>
</feature>
<evidence type="ECO:0000256" key="1">
    <source>
        <dbReference type="ARBA" id="ARBA00006987"/>
    </source>
</evidence>
<dbReference type="RefSeq" id="WP_073109460.1">
    <property type="nucleotide sequence ID" value="NZ_FQXE01000021.1"/>
</dbReference>
<comment type="similarity">
    <text evidence="1">Belongs to the UPF0065 (bug) family.</text>
</comment>
<protein>
    <submittedName>
        <fullName evidence="3">Tripartite-type tricarboxylate transporter, receptor component TctC</fullName>
    </submittedName>
</protein>
<dbReference type="Proteomes" id="UP000184226">
    <property type="component" value="Unassembled WGS sequence"/>
</dbReference>
<accession>A0A1M6A727</accession>
<dbReference type="STRING" id="658167.SAMN04488135_12129"/>
<name>A0A1M6A727_9BURK</name>
<evidence type="ECO:0000313" key="3">
    <source>
        <dbReference type="EMBL" id="SHI31943.1"/>
    </source>
</evidence>
<dbReference type="PANTHER" id="PTHR42928:SF5">
    <property type="entry name" value="BLR1237 PROTEIN"/>
    <property type="match status" value="1"/>
</dbReference>
<keyword evidence="4" id="KW-1185">Reference proteome</keyword>
<evidence type="ECO:0000313" key="4">
    <source>
        <dbReference type="Proteomes" id="UP000184226"/>
    </source>
</evidence>
<keyword evidence="2" id="KW-0732">Signal</keyword>
<feature type="chain" id="PRO_5012929056" evidence="2">
    <location>
        <begin position="24"/>
        <end position="355"/>
    </location>
</feature>
<keyword evidence="3" id="KW-0675">Receptor</keyword>
<dbReference type="EMBL" id="FQXE01000021">
    <property type="protein sequence ID" value="SHI31943.1"/>
    <property type="molecule type" value="Genomic_DNA"/>
</dbReference>
<organism evidence="3 4">
    <name type="scientific">Pollutimonas bauzanensis</name>
    <dbReference type="NCBI Taxonomy" id="658167"/>
    <lineage>
        <taxon>Bacteria</taxon>
        <taxon>Pseudomonadati</taxon>
        <taxon>Pseudomonadota</taxon>
        <taxon>Betaproteobacteria</taxon>
        <taxon>Burkholderiales</taxon>
        <taxon>Alcaligenaceae</taxon>
        <taxon>Pollutimonas</taxon>
    </lineage>
</organism>
<dbReference type="InterPro" id="IPR042100">
    <property type="entry name" value="Bug_dom1"/>
</dbReference>
<evidence type="ECO:0000256" key="2">
    <source>
        <dbReference type="SAM" id="SignalP"/>
    </source>
</evidence>
<dbReference type="PANTHER" id="PTHR42928">
    <property type="entry name" value="TRICARBOXYLATE-BINDING PROTEIN"/>
    <property type="match status" value="1"/>
</dbReference>
<dbReference type="AlphaFoldDB" id="A0A1M6A727"/>
<gene>
    <name evidence="3" type="ORF">SAMN04488135_12129</name>
</gene>
<dbReference type="OrthoDB" id="9780943at2"/>
<dbReference type="InterPro" id="IPR005064">
    <property type="entry name" value="BUG"/>
</dbReference>
<reference evidence="3 4" key="1">
    <citation type="submission" date="2016-11" db="EMBL/GenBank/DDBJ databases">
        <authorList>
            <person name="Jaros S."/>
            <person name="Januszkiewicz K."/>
            <person name="Wedrychowicz H."/>
        </authorList>
    </citation>
    <scope>NUCLEOTIDE SEQUENCE [LARGE SCALE GENOMIC DNA]</scope>
    <source>
        <strain evidence="3 4">CGMCC 1.10190</strain>
    </source>
</reference>
<proteinExistence type="inferred from homology"/>
<dbReference type="Gene3D" id="3.40.190.10">
    <property type="entry name" value="Periplasmic binding protein-like II"/>
    <property type="match status" value="1"/>
</dbReference>
<sequence>MKIKSACAWLGCLLLSIAGPAAAQNFTDKVVTMVVNYSPGGPTDIEARIVAQYLPKYLKGVRSVVVRNAGGAGGIIGVNQLGASSDGEKLNLGFFTWDPMDQLIDNDALRVRYDHLNLIAGIKQVTLVYMRKDTPPGIKQAADIAKSPLVTAGALSPTNHLTVRQRLALDLLGVKYETIAGYRGLRDIDTAIQRKEIQLTSNSLPGWYASVKPTLADTGIVTPIFQYDYRKPDGTPGRSPDLPDVPSFTEVYKNIHGENTQPGGEKWQALQLLGRIMDSMYRTVFMPPNAPKEAVQEMRNAFEQLSRDADFIAAYERVVQTKPRMIIGAEGEAIIQQLGKVDPSVQAYLRKYVAR</sequence>